<dbReference type="SUPFAM" id="SSF143800">
    <property type="entry name" value="L28p-like"/>
    <property type="match status" value="1"/>
</dbReference>
<dbReference type="AlphaFoldDB" id="A0A537JC00"/>
<protein>
    <recommendedName>
        <fullName evidence="4 5">Large ribosomal subunit protein bL28</fullName>
    </recommendedName>
</protein>
<dbReference type="EMBL" id="VBAO01000210">
    <property type="protein sequence ID" value="TMI80606.1"/>
    <property type="molecule type" value="Genomic_DNA"/>
</dbReference>
<evidence type="ECO:0000256" key="3">
    <source>
        <dbReference type="ARBA" id="ARBA00023274"/>
    </source>
</evidence>
<dbReference type="InterPro" id="IPR001383">
    <property type="entry name" value="Ribosomal_bL28_bact-type"/>
</dbReference>
<dbReference type="InterPro" id="IPR034704">
    <property type="entry name" value="Ribosomal_bL28/bL31-like_sf"/>
</dbReference>
<evidence type="ECO:0000313" key="6">
    <source>
        <dbReference type="EMBL" id="TMI80606.1"/>
    </source>
</evidence>
<keyword evidence="2 5" id="KW-0689">Ribosomal protein</keyword>
<dbReference type="PANTHER" id="PTHR39080:SF1">
    <property type="entry name" value="LARGE RIBOSOMAL SUBUNIT PROTEIN BL28A"/>
    <property type="match status" value="1"/>
</dbReference>
<comment type="similarity">
    <text evidence="1 5">Belongs to the bacterial ribosomal protein bL28 family.</text>
</comment>
<dbReference type="GO" id="GO:0006412">
    <property type="term" value="P:translation"/>
    <property type="evidence" value="ECO:0007669"/>
    <property type="project" value="UniProtKB-UniRule"/>
</dbReference>
<dbReference type="NCBIfam" id="TIGR00009">
    <property type="entry name" value="L28"/>
    <property type="match status" value="1"/>
</dbReference>
<dbReference type="InterPro" id="IPR037147">
    <property type="entry name" value="Ribosomal_bL28_sf"/>
</dbReference>
<dbReference type="Pfam" id="PF00830">
    <property type="entry name" value="Ribosomal_L28"/>
    <property type="match status" value="1"/>
</dbReference>
<comment type="caution">
    <text evidence="6">The sequence shown here is derived from an EMBL/GenBank/DDBJ whole genome shotgun (WGS) entry which is preliminary data.</text>
</comment>
<dbReference type="Gene3D" id="2.30.170.40">
    <property type="entry name" value="Ribosomal protein L28/L24"/>
    <property type="match status" value="1"/>
</dbReference>
<name>A0A537JC00_9BACT</name>
<evidence type="ECO:0000256" key="2">
    <source>
        <dbReference type="ARBA" id="ARBA00022980"/>
    </source>
</evidence>
<proteinExistence type="inferred from homology"/>
<evidence type="ECO:0000256" key="4">
    <source>
        <dbReference type="ARBA" id="ARBA00035174"/>
    </source>
</evidence>
<evidence type="ECO:0000256" key="5">
    <source>
        <dbReference type="HAMAP-Rule" id="MF_00373"/>
    </source>
</evidence>
<evidence type="ECO:0000313" key="7">
    <source>
        <dbReference type="Proteomes" id="UP000320048"/>
    </source>
</evidence>
<dbReference type="GO" id="GO:0003735">
    <property type="term" value="F:structural constituent of ribosome"/>
    <property type="evidence" value="ECO:0007669"/>
    <property type="project" value="InterPro"/>
</dbReference>
<dbReference type="HAMAP" id="MF_00373">
    <property type="entry name" value="Ribosomal_bL28"/>
    <property type="match status" value="1"/>
</dbReference>
<dbReference type="GO" id="GO:0005840">
    <property type="term" value="C:ribosome"/>
    <property type="evidence" value="ECO:0007669"/>
    <property type="project" value="UniProtKB-KW"/>
</dbReference>
<evidence type="ECO:0000256" key="1">
    <source>
        <dbReference type="ARBA" id="ARBA00008760"/>
    </source>
</evidence>
<accession>A0A537JC00</accession>
<dbReference type="InterPro" id="IPR026569">
    <property type="entry name" value="Ribosomal_bL28"/>
</dbReference>
<sequence>MARRCAVCGKEPRTGNRVSHSHHKTKRRFLPNLQSVRGVINGVRRRAMVCTNCLKSGKVIRVA</sequence>
<gene>
    <name evidence="5 6" type="primary">rpmB</name>
    <name evidence="6" type="ORF">E6H04_08360</name>
</gene>
<dbReference type="Proteomes" id="UP000320048">
    <property type="component" value="Unassembled WGS sequence"/>
</dbReference>
<dbReference type="InterPro" id="IPR050096">
    <property type="entry name" value="Bacterial_rp_bL28"/>
</dbReference>
<reference evidence="6 7" key="1">
    <citation type="journal article" date="2019" name="Nat. Microbiol.">
        <title>Mediterranean grassland soil C-N compound turnover is dependent on rainfall and depth, and is mediated by genomically divergent microorganisms.</title>
        <authorList>
            <person name="Diamond S."/>
            <person name="Andeer P.F."/>
            <person name="Li Z."/>
            <person name="Crits-Christoph A."/>
            <person name="Burstein D."/>
            <person name="Anantharaman K."/>
            <person name="Lane K.R."/>
            <person name="Thomas B.C."/>
            <person name="Pan C."/>
            <person name="Northen T.R."/>
            <person name="Banfield J.F."/>
        </authorList>
    </citation>
    <scope>NUCLEOTIDE SEQUENCE [LARGE SCALE GENOMIC DNA]</scope>
    <source>
        <strain evidence="6">NP_7</strain>
    </source>
</reference>
<organism evidence="6 7">
    <name type="scientific">Candidatus Segetimicrobium genomatis</name>
    <dbReference type="NCBI Taxonomy" id="2569760"/>
    <lineage>
        <taxon>Bacteria</taxon>
        <taxon>Bacillati</taxon>
        <taxon>Candidatus Sysuimicrobiota</taxon>
        <taxon>Candidatus Sysuimicrobiia</taxon>
        <taxon>Candidatus Sysuimicrobiales</taxon>
        <taxon>Candidatus Segetimicrobiaceae</taxon>
        <taxon>Candidatus Segetimicrobium</taxon>
    </lineage>
</organism>
<keyword evidence="3 5" id="KW-0687">Ribonucleoprotein</keyword>
<dbReference type="GO" id="GO:1990904">
    <property type="term" value="C:ribonucleoprotein complex"/>
    <property type="evidence" value="ECO:0007669"/>
    <property type="project" value="UniProtKB-KW"/>
</dbReference>
<dbReference type="PANTHER" id="PTHR39080">
    <property type="entry name" value="50S RIBOSOMAL PROTEIN L28"/>
    <property type="match status" value="1"/>
</dbReference>